<organism evidence="2 3">
    <name type="scientific">Botryotinia calthae</name>
    <dbReference type="NCBI Taxonomy" id="38488"/>
    <lineage>
        <taxon>Eukaryota</taxon>
        <taxon>Fungi</taxon>
        <taxon>Dikarya</taxon>
        <taxon>Ascomycota</taxon>
        <taxon>Pezizomycotina</taxon>
        <taxon>Leotiomycetes</taxon>
        <taxon>Helotiales</taxon>
        <taxon>Sclerotiniaceae</taxon>
        <taxon>Botryotinia</taxon>
    </lineage>
</organism>
<keyword evidence="3" id="KW-1185">Reference proteome</keyword>
<feature type="compositionally biased region" description="Polar residues" evidence="1">
    <location>
        <begin position="7"/>
        <end position="65"/>
    </location>
</feature>
<dbReference type="EMBL" id="PHWZ01000176">
    <property type="protein sequence ID" value="TEY60776.1"/>
    <property type="molecule type" value="Genomic_DNA"/>
</dbReference>
<sequence length="213" mass="24398">MAYYPPRSTSQRKYYNNYPLQTTQASGNSPSCLRPPSSNTSSSDPQYNSRRASVPQSQKRIQRSYSPLPRPPIGPIPTARAPSPTPPRPLPRAQTYPSVNPYTHGNSTPRRSEGRRSQGNPEQKNRERPAKKGAHKVDKRSAMDLKNKREKGLEKEKSDYRRRTEQGHNGPVDRREMRPSDAAARSFYRDRDQGNLERRVRWKGQTFRGDPRG</sequence>
<reference evidence="2 3" key="1">
    <citation type="submission" date="2017-11" db="EMBL/GenBank/DDBJ databases">
        <title>Comparative genomics of Botrytis spp.</title>
        <authorList>
            <person name="Valero-Jimenez C.A."/>
            <person name="Tapia P."/>
            <person name="Veloso J."/>
            <person name="Silva-Moreno E."/>
            <person name="Staats M."/>
            <person name="Valdes J.H."/>
            <person name="Van Kan J.A.L."/>
        </authorList>
    </citation>
    <scope>NUCLEOTIDE SEQUENCE [LARGE SCALE GENOMIC DNA]</scope>
    <source>
        <strain evidence="2 3">MUCL2830</strain>
    </source>
</reference>
<gene>
    <name evidence="2" type="ORF">BOTCAL_0176g00020</name>
</gene>
<name>A0A4Y8D2Y5_9HELO</name>
<evidence type="ECO:0000313" key="2">
    <source>
        <dbReference type="EMBL" id="TEY60776.1"/>
    </source>
</evidence>
<feature type="region of interest" description="Disordered" evidence="1">
    <location>
        <begin position="1"/>
        <end position="213"/>
    </location>
</feature>
<accession>A0A4Y8D2Y5</accession>
<proteinExistence type="predicted"/>
<evidence type="ECO:0000256" key="1">
    <source>
        <dbReference type="SAM" id="MobiDB-lite"/>
    </source>
</evidence>
<dbReference type="Proteomes" id="UP000297299">
    <property type="component" value="Unassembled WGS sequence"/>
</dbReference>
<protein>
    <submittedName>
        <fullName evidence="2">Uncharacterized protein</fullName>
    </submittedName>
</protein>
<feature type="compositionally biased region" description="Basic and acidic residues" evidence="1">
    <location>
        <begin position="123"/>
        <end position="179"/>
    </location>
</feature>
<dbReference type="AlphaFoldDB" id="A0A4Y8D2Y5"/>
<dbReference type="OrthoDB" id="3556095at2759"/>
<comment type="caution">
    <text evidence="2">The sequence shown here is derived from an EMBL/GenBank/DDBJ whole genome shotgun (WGS) entry which is preliminary data.</text>
</comment>
<feature type="compositionally biased region" description="Polar residues" evidence="1">
    <location>
        <begin position="96"/>
        <end position="109"/>
    </location>
</feature>
<evidence type="ECO:0000313" key="3">
    <source>
        <dbReference type="Proteomes" id="UP000297299"/>
    </source>
</evidence>
<feature type="compositionally biased region" description="Basic and acidic residues" evidence="1">
    <location>
        <begin position="187"/>
        <end position="199"/>
    </location>
</feature>